<dbReference type="FunFam" id="2.70.70.10:FF:000006">
    <property type="entry name" value="M23 family peptidase"/>
    <property type="match status" value="1"/>
</dbReference>
<dbReference type="GO" id="GO:0004222">
    <property type="term" value="F:metalloendopeptidase activity"/>
    <property type="evidence" value="ECO:0007669"/>
    <property type="project" value="TreeGrafter"/>
</dbReference>
<name>A0A7Y9IXB1_9BURK</name>
<feature type="domain" description="M23ase beta-sheet core" evidence="2">
    <location>
        <begin position="196"/>
        <end position="290"/>
    </location>
</feature>
<dbReference type="EMBL" id="JACBYR010000002">
    <property type="protein sequence ID" value="NYE84806.1"/>
    <property type="molecule type" value="Genomic_DNA"/>
</dbReference>
<reference evidence="3 4" key="1">
    <citation type="submission" date="2020-07" db="EMBL/GenBank/DDBJ databases">
        <title>Genomic Encyclopedia of Type Strains, Phase IV (KMG-V): Genome sequencing to study the core and pangenomes of soil and plant-associated prokaryotes.</title>
        <authorList>
            <person name="Whitman W."/>
        </authorList>
    </citation>
    <scope>NUCLEOTIDE SEQUENCE [LARGE SCALE GENOMIC DNA]</scope>
    <source>
        <strain evidence="3 4">SAS40</strain>
    </source>
</reference>
<feature type="coiled-coil region" evidence="1">
    <location>
        <begin position="69"/>
        <end position="96"/>
    </location>
</feature>
<sequence>MQIIIVHPRLRQARTLTITPRLAAGAVAALLATVALGALLLHAVTASTDSVLPWQETTARVESDEARQEAAMRENINQLARRVGEMQAKLVQLDALGERVAGLAGVTPTFNMKRNPGRGGLLVDPHELSRKDVSSELDKLESQLAERSDYLSVLDAQLTTLSVRKSMTPTVMPVSEGLHVSSFGWRLDPFTGSRSLHEGIDFTAPSGTPIVAAAGGVVQAAEHHAGYGYMIDLDHGNDLVTRYAHTSRLLVKTGDLVKRGQKIALVGSTGRSTGPHLHFEVRISGVAVDPNMFLVHGPGKQPVPNAPVIATLPAQPLD</sequence>
<evidence type="ECO:0000259" key="2">
    <source>
        <dbReference type="Pfam" id="PF01551"/>
    </source>
</evidence>
<dbReference type="InterPro" id="IPR011055">
    <property type="entry name" value="Dup_hybrid_motif"/>
</dbReference>
<evidence type="ECO:0000313" key="3">
    <source>
        <dbReference type="EMBL" id="NYE84806.1"/>
    </source>
</evidence>
<evidence type="ECO:0000313" key="4">
    <source>
        <dbReference type="Proteomes" id="UP000542125"/>
    </source>
</evidence>
<dbReference type="InterPro" id="IPR050570">
    <property type="entry name" value="Cell_wall_metabolism_enzyme"/>
</dbReference>
<keyword evidence="1" id="KW-0175">Coiled coil</keyword>
<dbReference type="CDD" id="cd12797">
    <property type="entry name" value="M23_peptidase"/>
    <property type="match status" value="1"/>
</dbReference>
<protein>
    <submittedName>
        <fullName evidence="3">Lysostaphin</fullName>
        <ecNumber evidence="3">3.4.24.75</ecNumber>
    </submittedName>
</protein>
<dbReference type="PANTHER" id="PTHR21666:SF291">
    <property type="entry name" value="STAGE II SPORULATION PROTEIN Q"/>
    <property type="match status" value="1"/>
</dbReference>
<dbReference type="InterPro" id="IPR016047">
    <property type="entry name" value="M23ase_b-sheet_dom"/>
</dbReference>
<proteinExistence type="predicted"/>
<dbReference type="Gene3D" id="2.70.70.10">
    <property type="entry name" value="Glucose Permease (Domain IIA)"/>
    <property type="match status" value="1"/>
</dbReference>
<dbReference type="AlphaFoldDB" id="A0A7Y9IXB1"/>
<keyword evidence="4" id="KW-1185">Reference proteome</keyword>
<gene>
    <name evidence="3" type="ORF">FHW18_004113</name>
</gene>
<organism evidence="3 4">
    <name type="scientific">Pigmentiphaga litoralis</name>
    <dbReference type="NCBI Taxonomy" id="516702"/>
    <lineage>
        <taxon>Bacteria</taxon>
        <taxon>Pseudomonadati</taxon>
        <taxon>Pseudomonadota</taxon>
        <taxon>Betaproteobacteria</taxon>
        <taxon>Burkholderiales</taxon>
        <taxon>Alcaligenaceae</taxon>
        <taxon>Pigmentiphaga</taxon>
    </lineage>
</organism>
<keyword evidence="3" id="KW-0378">Hydrolase</keyword>
<comment type="caution">
    <text evidence="3">The sequence shown here is derived from an EMBL/GenBank/DDBJ whole genome shotgun (WGS) entry which is preliminary data.</text>
</comment>
<evidence type="ECO:0000256" key="1">
    <source>
        <dbReference type="SAM" id="Coils"/>
    </source>
</evidence>
<dbReference type="SUPFAM" id="SSF51261">
    <property type="entry name" value="Duplicated hybrid motif"/>
    <property type="match status" value="1"/>
</dbReference>
<accession>A0A7Y9IXB1</accession>
<dbReference type="Proteomes" id="UP000542125">
    <property type="component" value="Unassembled WGS sequence"/>
</dbReference>
<dbReference type="RefSeq" id="WP_179588842.1">
    <property type="nucleotide sequence ID" value="NZ_JACBYR010000002.1"/>
</dbReference>
<dbReference type="Pfam" id="PF01551">
    <property type="entry name" value="Peptidase_M23"/>
    <property type="match status" value="1"/>
</dbReference>
<dbReference type="EC" id="3.4.24.75" evidence="3"/>
<dbReference type="PANTHER" id="PTHR21666">
    <property type="entry name" value="PEPTIDASE-RELATED"/>
    <property type="match status" value="1"/>
</dbReference>